<proteinExistence type="predicted"/>
<evidence type="ECO:0008006" key="9">
    <source>
        <dbReference type="Google" id="ProtNLM"/>
    </source>
</evidence>
<keyword evidence="6" id="KW-0482">Metalloprotease</keyword>
<evidence type="ECO:0000313" key="7">
    <source>
        <dbReference type="EMBL" id="RWA10206.1"/>
    </source>
</evidence>
<keyword evidence="8" id="KW-1185">Reference proteome</keyword>
<dbReference type="CDD" id="cd11375">
    <property type="entry name" value="Peptidase_M54"/>
    <property type="match status" value="1"/>
</dbReference>
<evidence type="ECO:0000256" key="5">
    <source>
        <dbReference type="ARBA" id="ARBA00022833"/>
    </source>
</evidence>
<dbReference type="GO" id="GO:0046872">
    <property type="term" value="F:metal ion binding"/>
    <property type="evidence" value="ECO:0007669"/>
    <property type="project" value="UniProtKB-KW"/>
</dbReference>
<evidence type="ECO:0000256" key="4">
    <source>
        <dbReference type="ARBA" id="ARBA00022801"/>
    </source>
</evidence>
<sequence length="454" mass="51176">MAGKADCQHNELLLECSPWAEEAGFDRPNAGKRLAAATKGGRNPLAAKGKSANAVKKLSQQVAERLAPSFPGPLLLPKDELNWDPDYPPQSLRSWLNEVERNKLTPERKTLYVAGPPVVMPGVSFMNGWEQPTGTPVNELEGFEPPSTQASLEYLSAFYYGLPVKFFPQPLRFVPWTEPPQRAKSRNSHSYVGLARDDYCTRIRTRETPDKKFKRQLNLNDLLDAAIAMLPDDAYSLALLMDFDMYEDDDDDFCCGRAYGGSRVCVVSSARYHPALDIDESIDHEHMWPTSHCKKFADSLCVVEELEPREHIKSVYETLESPLRRAVDAVRRASAPSTRQVFNGLWFSRTVRTLVHELGHCFGMDHCIFYACNMQGTSGMAEDVRQPPYLCLVCLEKVAHAIACELQLCDQAGKEEYIKARYRATAEFCEAWKHVDLFAAYGAWIQGRLQQLSV</sequence>
<gene>
    <name evidence="7" type="ORF">EKO27_g4907</name>
</gene>
<keyword evidence="5" id="KW-0862">Zinc</keyword>
<comment type="cofactor">
    <cofactor evidence="1">
        <name>Zn(2+)</name>
        <dbReference type="ChEBI" id="CHEBI:29105"/>
    </cofactor>
</comment>
<evidence type="ECO:0000256" key="1">
    <source>
        <dbReference type="ARBA" id="ARBA00001947"/>
    </source>
</evidence>
<dbReference type="GO" id="GO:0008237">
    <property type="term" value="F:metallopeptidase activity"/>
    <property type="evidence" value="ECO:0007669"/>
    <property type="project" value="UniProtKB-KW"/>
</dbReference>
<keyword evidence="3" id="KW-0479">Metal-binding</keyword>
<dbReference type="AlphaFoldDB" id="A0A439D729"/>
<evidence type="ECO:0000256" key="6">
    <source>
        <dbReference type="ARBA" id="ARBA00023049"/>
    </source>
</evidence>
<dbReference type="EMBL" id="RYZI01000123">
    <property type="protein sequence ID" value="RWA10206.1"/>
    <property type="molecule type" value="Genomic_DNA"/>
</dbReference>
<dbReference type="GO" id="GO:0006508">
    <property type="term" value="P:proteolysis"/>
    <property type="evidence" value="ECO:0007669"/>
    <property type="project" value="UniProtKB-KW"/>
</dbReference>
<keyword evidence="2" id="KW-0645">Protease</keyword>
<dbReference type="Gene3D" id="3.40.390.10">
    <property type="entry name" value="Collagenase (Catalytic Domain)"/>
    <property type="match status" value="1"/>
</dbReference>
<organism evidence="7 8">
    <name type="scientific">Xylaria grammica</name>
    <dbReference type="NCBI Taxonomy" id="363999"/>
    <lineage>
        <taxon>Eukaryota</taxon>
        <taxon>Fungi</taxon>
        <taxon>Dikarya</taxon>
        <taxon>Ascomycota</taxon>
        <taxon>Pezizomycotina</taxon>
        <taxon>Sordariomycetes</taxon>
        <taxon>Xylariomycetidae</taxon>
        <taxon>Xylariales</taxon>
        <taxon>Xylariaceae</taxon>
        <taxon>Xylaria</taxon>
    </lineage>
</organism>
<evidence type="ECO:0000313" key="8">
    <source>
        <dbReference type="Proteomes" id="UP000286045"/>
    </source>
</evidence>
<accession>A0A439D729</accession>
<name>A0A439D729_9PEZI</name>
<dbReference type="Proteomes" id="UP000286045">
    <property type="component" value="Unassembled WGS sequence"/>
</dbReference>
<dbReference type="SUPFAM" id="SSF55486">
    <property type="entry name" value="Metalloproteases ('zincins'), catalytic domain"/>
    <property type="match status" value="1"/>
</dbReference>
<evidence type="ECO:0000256" key="3">
    <source>
        <dbReference type="ARBA" id="ARBA00022723"/>
    </source>
</evidence>
<dbReference type="PANTHER" id="PTHR15910:SF1">
    <property type="entry name" value="ARCHAEMETZINCIN-2"/>
    <property type="match status" value="1"/>
</dbReference>
<keyword evidence="4" id="KW-0378">Hydrolase</keyword>
<dbReference type="PANTHER" id="PTHR15910">
    <property type="entry name" value="ARCHAEMETZINCIN"/>
    <property type="match status" value="1"/>
</dbReference>
<reference evidence="7 8" key="1">
    <citation type="submission" date="2018-12" db="EMBL/GenBank/DDBJ databases">
        <title>Draft genome sequence of Xylaria grammica IHI A82.</title>
        <authorList>
            <person name="Buettner E."/>
            <person name="Kellner H."/>
        </authorList>
    </citation>
    <scope>NUCLEOTIDE SEQUENCE [LARGE SCALE GENOMIC DNA]</scope>
    <source>
        <strain evidence="7 8">IHI A82</strain>
    </source>
</reference>
<dbReference type="Pfam" id="PF07998">
    <property type="entry name" value="Peptidase_M54"/>
    <property type="match status" value="1"/>
</dbReference>
<comment type="caution">
    <text evidence="7">The sequence shown here is derived from an EMBL/GenBank/DDBJ whole genome shotgun (WGS) entry which is preliminary data.</text>
</comment>
<evidence type="ECO:0000256" key="2">
    <source>
        <dbReference type="ARBA" id="ARBA00022670"/>
    </source>
</evidence>
<dbReference type="InterPro" id="IPR012962">
    <property type="entry name" value="Pept_M54_archaemetzincn"/>
</dbReference>
<protein>
    <recommendedName>
        <fullName evidence="9">Archaemetzincin-2</fullName>
    </recommendedName>
</protein>
<dbReference type="InterPro" id="IPR024079">
    <property type="entry name" value="MetalloPept_cat_dom_sf"/>
</dbReference>